<dbReference type="InterPro" id="IPR006626">
    <property type="entry name" value="PbH1"/>
</dbReference>
<reference evidence="5 6" key="1">
    <citation type="submission" date="2015-08" db="EMBL/GenBank/DDBJ databases">
        <title>Complete genome sequence of Rufibacter tibetensis strain 1351t, a radiation-resistant bacterium from tibet plateau.</title>
        <authorList>
            <person name="Dai J."/>
        </authorList>
    </citation>
    <scope>NUCLEOTIDE SEQUENCE [LARGE SCALE GENOMIC DNA]</scope>
    <source>
        <strain evidence="5 6">1351</strain>
    </source>
</reference>
<dbReference type="InterPro" id="IPR011050">
    <property type="entry name" value="Pectin_lyase_fold/virulence"/>
</dbReference>
<dbReference type="RefSeq" id="WP_062542147.1">
    <property type="nucleotide sequence ID" value="NZ_CP012643.1"/>
</dbReference>
<dbReference type="Proteomes" id="UP000061382">
    <property type="component" value="Chromosome"/>
</dbReference>
<proteinExistence type="inferred from homology"/>
<dbReference type="SMART" id="SM00710">
    <property type="entry name" value="PbH1"/>
    <property type="match status" value="6"/>
</dbReference>
<protein>
    <submittedName>
        <fullName evidence="5">Glycoside hydrolase</fullName>
    </submittedName>
</protein>
<evidence type="ECO:0000256" key="4">
    <source>
        <dbReference type="RuleBase" id="RU361169"/>
    </source>
</evidence>
<keyword evidence="3 4" id="KW-0326">Glycosidase</keyword>
<keyword evidence="6" id="KW-1185">Reference proteome</keyword>
<evidence type="ECO:0000256" key="3">
    <source>
        <dbReference type="ARBA" id="ARBA00023295"/>
    </source>
</evidence>
<dbReference type="GO" id="GO:0005975">
    <property type="term" value="P:carbohydrate metabolic process"/>
    <property type="evidence" value="ECO:0007669"/>
    <property type="project" value="InterPro"/>
</dbReference>
<dbReference type="SUPFAM" id="SSF51126">
    <property type="entry name" value="Pectin lyase-like"/>
    <property type="match status" value="1"/>
</dbReference>
<sequence length="482" mass="53745">MNVPNPFLKRRDAVRLGVKLAVVTALGVATAPFPLWAQEKKKAAPVFNVLDFGAKGDGKTLDTGAIQKAIDEAAKAGNGARVLVKGGHQYLIGTLELKPSIDFHLEGDAELLVSTDRNDYTAEAAAIVARKAHHLTISGTGSINGRALEFMTHFDEANEWWIPKDWRPKLFILTACNNLKVRDLTINKAPSWSLHMMGCENVLVDNIKIRNNLDVPNCDGIDPDHCRNVDIRNCHIVCGDDAIVIKATRQKEDFGPSANITVRDCVLETQDSGLKIGTETTQDIYNIKFERCQIKTSCRGLTIQLRDEGNVRNIEFSDITFVSRYHSAPWWGRGEAISFTAIPRTPQGKIGVIENVKVKNVRGRAENSVRINGTQESRIKNVTFENVDVTLERWTPYPGGLFDNRPTTAYPDIEPHHNPGFYIRYADDVTLKNCSVKWGKNLPDYYSHALQAHHVTGLKLKRFKGEAAHPDKFKAISIEKQS</sequence>
<dbReference type="PROSITE" id="PS51318">
    <property type="entry name" value="TAT"/>
    <property type="match status" value="1"/>
</dbReference>
<organism evidence="5 6">
    <name type="scientific">Rufibacter tibetensis</name>
    <dbReference type="NCBI Taxonomy" id="512763"/>
    <lineage>
        <taxon>Bacteria</taxon>
        <taxon>Pseudomonadati</taxon>
        <taxon>Bacteroidota</taxon>
        <taxon>Cytophagia</taxon>
        <taxon>Cytophagales</taxon>
        <taxon>Hymenobacteraceae</taxon>
        <taxon>Rufibacter</taxon>
    </lineage>
</organism>
<dbReference type="AlphaFoldDB" id="A0A0P0CRR9"/>
<dbReference type="PATRIC" id="fig|512763.3.peg.251"/>
<dbReference type="EMBL" id="CP012643">
    <property type="protein sequence ID" value="ALI97835.1"/>
    <property type="molecule type" value="Genomic_DNA"/>
</dbReference>
<dbReference type="InterPro" id="IPR012334">
    <property type="entry name" value="Pectin_lyas_fold"/>
</dbReference>
<dbReference type="GO" id="GO:0004650">
    <property type="term" value="F:polygalacturonase activity"/>
    <property type="evidence" value="ECO:0007669"/>
    <property type="project" value="InterPro"/>
</dbReference>
<dbReference type="InterPro" id="IPR051801">
    <property type="entry name" value="GH28_Enzymes"/>
</dbReference>
<dbReference type="Pfam" id="PF00295">
    <property type="entry name" value="Glyco_hydro_28"/>
    <property type="match status" value="1"/>
</dbReference>
<evidence type="ECO:0000256" key="2">
    <source>
        <dbReference type="ARBA" id="ARBA00022801"/>
    </source>
</evidence>
<evidence type="ECO:0000256" key="1">
    <source>
        <dbReference type="ARBA" id="ARBA00008834"/>
    </source>
</evidence>
<keyword evidence="2 4" id="KW-0378">Hydrolase</keyword>
<name>A0A0P0CRR9_9BACT</name>
<dbReference type="PANTHER" id="PTHR31339:SF0">
    <property type="entry name" value="PECTIN LYASE-LIKE SUPERFAMILY PROTEIN"/>
    <property type="match status" value="1"/>
</dbReference>
<dbReference type="PANTHER" id="PTHR31339">
    <property type="entry name" value="PECTIN LYASE-RELATED"/>
    <property type="match status" value="1"/>
</dbReference>
<gene>
    <name evidence="5" type="ORF">DC20_01130</name>
</gene>
<dbReference type="InterPro" id="IPR000743">
    <property type="entry name" value="Glyco_hydro_28"/>
</dbReference>
<dbReference type="Gene3D" id="2.160.20.10">
    <property type="entry name" value="Single-stranded right-handed beta-helix, Pectin lyase-like"/>
    <property type="match status" value="1"/>
</dbReference>
<comment type="similarity">
    <text evidence="1 4">Belongs to the glycosyl hydrolase 28 family.</text>
</comment>
<dbReference type="STRING" id="512763.DC20_01130"/>
<dbReference type="KEGG" id="rti:DC20_01130"/>
<dbReference type="InterPro" id="IPR006311">
    <property type="entry name" value="TAT_signal"/>
</dbReference>
<dbReference type="OrthoDB" id="9795222at2"/>
<evidence type="ECO:0000313" key="6">
    <source>
        <dbReference type="Proteomes" id="UP000061382"/>
    </source>
</evidence>
<evidence type="ECO:0000313" key="5">
    <source>
        <dbReference type="EMBL" id="ALI97835.1"/>
    </source>
</evidence>
<accession>A0A0P0CRR9</accession>